<comment type="caution">
    <text evidence="1">The sequence shown here is derived from an EMBL/GenBank/DDBJ whole genome shotgun (WGS) entry which is preliminary data.</text>
</comment>
<accession>A0ABP9AXH4</accession>
<dbReference type="Proteomes" id="UP001501147">
    <property type="component" value="Unassembled WGS sequence"/>
</dbReference>
<sequence length="171" mass="19173">MPEVSVRLADAADSPVVKRLWLMFRHDLSEFDEALPDIDGTFYADRPDIVLTDTDWAAYLVTIDARPAGLAFVRGLAGPKRVLNSFFVVRGARRAGIGLNAAQQVMARHHGPWEIAFQDANVGAVHFWRRVAREVAGDAWTEERRPVSRRPDLPPDVWISFDPAQGISREI</sequence>
<gene>
    <name evidence="1" type="ORF">GCM10023329_42940</name>
</gene>
<organism evidence="1 2">
    <name type="scientific">Streptomyces sanyensis</name>
    <dbReference type="NCBI Taxonomy" id="568869"/>
    <lineage>
        <taxon>Bacteria</taxon>
        <taxon>Bacillati</taxon>
        <taxon>Actinomycetota</taxon>
        <taxon>Actinomycetes</taxon>
        <taxon>Kitasatosporales</taxon>
        <taxon>Streptomycetaceae</taxon>
        <taxon>Streptomyces</taxon>
    </lineage>
</organism>
<reference evidence="2" key="1">
    <citation type="journal article" date="2019" name="Int. J. Syst. Evol. Microbiol.">
        <title>The Global Catalogue of Microorganisms (GCM) 10K type strain sequencing project: providing services to taxonomists for standard genome sequencing and annotation.</title>
        <authorList>
            <consortium name="The Broad Institute Genomics Platform"/>
            <consortium name="The Broad Institute Genome Sequencing Center for Infectious Disease"/>
            <person name="Wu L."/>
            <person name="Ma J."/>
        </authorList>
    </citation>
    <scope>NUCLEOTIDE SEQUENCE [LARGE SCALE GENOMIC DNA]</scope>
    <source>
        <strain evidence="2">JCM 18324</strain>
    </source>
</reference>
<dbReference type="RefSeq" id="WP_345615056.1">
    <property type="nucleotide sequence ID" value="NZ_BAABJV010000012.1"/>
</dbReference>
<evidence type="ECO:0000313" key="1">
    <source>
        <dbReference type="EMBL" id="GAA4787334.1"/>
    </source>
</evidence>
<dbReference type="SUPFAM" id="SSF55729">
    <property type="entry name" value="Acyl-CoA N-acyltransferases (Nat)"/>
    <property type="match status" value="1"/>
</dbReference>
<dbReference type="Gene3D" id="3.40.630.30">
    <property type="match status" value="1"/>
</dbReference>
<keyword evidence="2" id="KW-1185">Reference proteome</keyword>
<name>A0ABP9AXH4_9ACTN</name>
<evidence type="ECO:0000313" key="2">
    <source>
        <dbReference type="Proteomes" id="UP001501147"/>
    </source>
</evidence>
<protein>
    <submittedName>
        <fullName evidence="1">GNAT family N-acetyltransferase</fullName>
    </submittedName>
</protein>
<dbReference type="EMBL" id="BAABJV010000012">
    <property type="protein sequence ID" value="GAA4787334.1"/>
    <property type="molecule type" value="Genomic_DNA"/>
</dbReference>
<dbReference type="InterPro" id="IPR016181">
    <property type="entry name" value="Acyl_CoA_acyltransferase"/>
</dbReference>
<proteinExistence type="predicted"/>